<name>A0A0P1HBQ8_9RHOB</name>
<feature type="signal peptide" evidence="1">
    <location>
        <begin position="1"/>
        <end position="19"/>
    </location>
</feature>
<proteinExistence type="predicted"/>
<evidence type="ECO:0000256" key="1">
    <source>
        <dbReference type="SAM" id="SignalP"/>
    </source>
</evidence>
<dbReference type="Pfam" id="PF11376">
    <property type="entry name" value="DUF3179"/>
    <property type="match status" value="1"/>
</dbReference>
<keyword evidence="1" id="KW-0732">Signal</keyword>
<dbReference type="EMBL" id="CYSR01000030">
    <property type="protein sequence ID" value="CUI00982.1"/>
    <property type="molecule type" value="Genomic_DNA"/>
</dbReference>
<gene>
    <name evidence="2" type="ORF">PHA8399_03122</name>
</gene>
<dbReference type="RefSeq" id="WP_058287285.1">
    <property type="nucleotide sequence ID" value="NZ_CYSR01000030.1"/>
</dbReference>
<evidence type="ECO:0000313" key="3">
    <source>
        <dbReference type="Proteomes" id="UP000051326"/>
    </source>
</evidence>
<protein>
    <recommendedName>
        <fullName evidence="4">DUF3179 domain-containing protein</fullName>
    </recommendedName>
</protein>
<dbReference type="AlphaFoldDB" id="A0A0P1HBQ8"/>
<evidence type="ECO:0008006" key="4">
    <source>
        <dbReference type="Google" id="ProtNLM"/>
    </source>
</evidence>
<evidence type="ECO:0000313" key="2">
    <source>
        <dbReference type="EMBL" id="CUI00982.1"/>
    </source>
</evidence>
<dbReference type="STRING" id="1396826.PHA8399_03122"/>
<dbReference type="Proteomes" id="UP000051326">
    <property type="component" value="Unassembled WGS sequence"/>
</dbReference>
<sequence>MLRGLLLCLGLLLPLTAAADPQVWQREWPKTDFSRSLVADWQEIRSGGVPKDGIPALDAPRFVQAAKDRRIKPREPVITLELEGATPRAYPLRYLTWHEIVNDVVAGVPVAVTYCPLCNSAVTFDRRTGAGVLRFGVTGKLRHSDLVMYDRETQSWWQQATGTGIVGRMTGTRLKTLPGWVESWQEFTARNPDGLVMAQPGWNRRYGQNPYVNYDRSDWPFLYDGTPPPHGLAPMERVVRVGSQAWPLARLAREGEIREAGVVLSWQAGQASALDAGTIAKGRDIGSVRVRDRQGRDVAHDVMFAFAFHAFWPDGTWMLK</sequence>
<organism evidence="2 3">
    <name type="scientific">Leisingera aquaemixtae</name>
    <dbReference type="NCBI Taxonomy" id="1396826"/>
    <lineage>
        <taxon>Bacteria</taxon>
        <taxon>Pseudomonadati</taxon>
        <taxon>Pseudomonadota</taxon>
        <taxon>Alphaproteobacteria</taxon>
        <taxon>Rhodobacterales</taxon>
        <taxon>Roseobacteraceae</taxon>
        <taxon>Leisingera</taxon>
    </lineage>
</organism>
<dbReference type="InterPro" id="IPR021516">
    <property type="entry name" value="DUF3179"/>
</dbReference>
<accession>A0A0P1HBQ8</accession>
<feature type="chain" id="PRO_5006064248" description="DUF3179 domain-containing protein" evidence="1">
    <location>
        <begin position="20"/>
        <end position="320"/>
    </location>
</feature>
<reference evidence="2 3" key="1">
    <citation type="submission" date="2015-09" db="EMBL/GenBank/DDBJ databases">
        <authorList>
            <consortium name="Swine Surveillance"/>
        </authorList>
    </citation>
    <scope>NUCLEOTIDE SEQUENCE [LARGE SCALE GENOMIC DNA]</scope>
    <source>
        <strain evidence="2 3">CECT 8399</strain>
    </source>
</reference>